<dbReference type="OrthoDB" id="10260961at2759"/>
<evidence type="ECO:0000256" key="3">
    <source>
        <dbReference type="SAM" id="MobiDB-lite"/>
    </source>
</evidence>
<reference evidence="5" key="1">
    <citation type="submission" date="2022-04" db="EMBL/GenBank/DDBJ databases">
        <title>Carnegiea gigantea Genome sequencing and assembly v2.</title>
        <authorList>
            <person name="Copetti D."/>
            <person name="Sanderson M.J."/>
            <person name="Burquez A."/>
            <person name="Wojciechowski M.F."/>
        </authorList>
    </citation>
    <scope>NUCLEOTIDE SEQUENCE</scope>
    <source>
        <strain evidence="5">SGP5-SGP5p</strain>
        <tissue evidence="5">Aerial part</tissue>
    </source>
</reference>
<feature type="region of interest" description="Disordered" evidence="3">
    <location>
        <begin position="393"/>
        <end position="659"/>
    </location>
</feature>
<sequence length="947" mass="106052">MAEKEMEETTSLNGEVWGTLEELLLACAVNRHGTTCWDSIANELQKRINHSFVFSPHNCKQKYVDLKRRFSTDVAGGGATEKREIDDGEELLRMVDELRKLRVDQLKREVQRHDLSIVSLQLKVRRLEEERENTLQKVEEPGGGSDLRVEPDGNTARTGVKAGEPERYSHKFDSLENRSFNESNEPSHNNKADNKNSSPEKERESKSKQRKPEAKGGPDPVEPVKESGSGASRHAELGESVSESKRDSGKQSSDVQSSSSLSKLKKKRRRFEGGGSTDDELEAEKLSPANKRISVKSQPLIRFLEILRSHKHGSIFQRRLPSQETEKYRNVIRQHMDLDIVQSRLDKGLYNDCHPKFYRDLLLIFTNAVLFYCKSSAEHIAARELRKLVTDENAQMTRKSDKIRSDTEINHPEPVLKKPRSSTTNMVVCRRRSSSCMQALSESMKNKDGDKVGNEGKEEEPKGDRGNSNRRKKKREAENEKEKPGVTERSSLRSGGLRLSNNNYRKIISKEVVNKREKGVTIEKPEISSSKGASVSKKQGVANFLKRIKQNSPSTQENEKKDDSEEEDGQEEEENKERREKEESGNLKRNTRKKVDVVVSRRNPTRRGEREAAAARRAGGRPPKRKVAVISSTPEPRKGGRSSGRNGEQISKKKPRRTSNEVLPFVVGATELLQSNSNGISQIHREEKQRRGRENQIKTESVTIEGSDGIKLSARVFRPRREMKDGNLAIVLVHPYSLMGGCQGLLWGLGSGLANSGYLAVTFDMRGVGRSTGSKSITGFAEVKDVISVCRWVCENLSLNKILLVGSSAGAPIAGSAVDQVEQVVGYVSIGYPFGLMASVLFGRHHKAILQSPKPKLFIMGTRDGFTSVKQLKNKLYSAAGRAEIHLIEGVSHFELEGPEYDAQMVDLVVQFAESLKDYVSCEVNGIVRAWISQREGRRGDTDVSCN</sequence>
<dbReference type="SMART" id="SM00297">
    <property type="entry name" value="BROMO"/>
    <property type="match status" value="1"/>
</dbReference>
<dbReference type="InterPro" id="IPR029058">
    <property type="entry name" value="AB_hydrolase_fold"/>
</dbReference>
<dbReference type="PROSITE" id="PS50014">
    <property type="entry name" value="BROMODOMAIN_2"/>
    <property type="match status" value="1"/>
</dbReference>
<feature type="compositionally biased region" description="Polar residues" evidence="3">
    <location>
        <begin position="177"/>
        <end position="187"/>
    </location>
</feature>
<dbReference type="Pfam" id="PF02129">
    <property type="entry name" value="Peptidase_S15"/>
    <property type="match status" value="1"/>
</dbReference>
<dbReference type="SMART" id="SM00717">
    <property type="entry name" value="SANT"/>
    <property type="match status" value="1"/>
</dbReference>
<feature type="compositionally biased region" description="Polar residues" evidence="3">
    <location>
        <begin position="434"/>
        <end position="443"/>
    </location>
</feature>
<keyword evidence="6" id="KW-1185">Reference proteome</keyword>
<organism evidence="5 6">
    <name type="scientific">Carnegiea gigantea</name>
    <dbReference type="NCBI Taxonomy" id="171969"/>
    <lineage>
        <taxon>Eukaryota</taxon>
        <taxon>Viridiplantae</taxon>
        <taxon>Streptophyta</taxon>
        <taxon>Embryophyta</taxon>
        <taxon>Tracheophyta</taxon>
        <taxon>Spermatophyta</taxon>
        <taxon>Magnoliopsida</taxon>
        <taxon>eudicotyledons</taxon>
        <taxon>Gunneridae</taxon>
        <taxon>Pentapetalae</taxon>
        <taxon>Caryophyllales</taxon>
        <taxon>Cactineae</taxon>
        <taxon>Cactaceae</taxon>
        <taxon>Cactoideae</taxon>
        <taxon>Echinocereeae</taxon>
        <taxon>Carnegiea</taxon>
    </lineage>
</organism>
<dbReference type="Proteomes" id="UP001153076">
    <property type="component" value="Unassembled WGS sequence"/>
</dbReference>
<feature type="compositionally biased region" description="Basic and acidic residues" evidence="3">
    <location>
        <begin position="188"/>
        <end position="216"/>
    </location>
</feature>
<evidence type="ECO:0000259" key="4">
    <source>
        <dbReference type="PROSITE" id="PS50014"/>
    </source>
</evidence>
<dbReference type="InterPro" id="IPR009057">
    <property type="entry name" value="Homeodomain-like_sf"/>
</dbReference>
<feature type="compositionally biased region" description="Acidic residues" evidence="3">
    <location>
        <begin position="564"/>
        <end position="574"/>
    </location>
</feature>
<gene>
    <name evidence="5" type="ORF">Cgig2_032011</name>
</gene>
<dbReference type="CDD" id="cd04369">
    <property type="entry name" value="Bromodomain"/>
    <property type="match status" value="1"/>
</dbReference>
<feature type="compositionally biased region" description="Basic and acidic residues" evidence="3">
    <location>
        <begin position="398"/>
        <end position="416"/>
    </location>
</feature>
<comment type="caution">
    <text evidence="5">The sequence shown here is derived from an EMBL/GenBank/DDBJ whole genome shotgun (WGS) entry which is preliminary data.</text>
</comment>
<dbReference type="Gene3D" id="1.20.920.10">
    <property type="entry name" value="Bromodomain-like"/>
    <property type="match status" value="1"/>
</dbReference>
<dbReference type="PANTHER" id="PTHR37888">
    <property type="entry name" value="DNA-BINDING BROMODOMAIN-CONTAINING PROTEIN"/>
    <property type="match status" value="1"/>
</dbReference>
<dbReference type="SUPFAM" id="SSF53474">
    <property type="entry name" value="alpha/beta-Hydrolases"/>
    <property type="match status" value="1"/>
</dbReference>
<proteinExistence type="predicted"/>
<dbReference type="PANTHER" id="PTHR37888:SF8">
    <property type="entry name" value="HISTONE-LYSINE N-METHYLTRANSFERASE, H3 LYSINE-79 SPECIFIC-LIKE"/>
    <property type="match status" value="1"/>
</dbReference>
<dbReference type="InterPro" id="IPR001005">
    <property type="entry name" value="SANT/Myb"/>
</dbReference>
<dbReference type="SUPFAM" id="SSF47370">
    <property type="entry name" value="Bromodomain"/>
    <property type="match status" value="1"/>
</dbReference>
<dbReference type="Gene3D" id="3.40.50.1820">
    <property type="entry name" value="alpha/beta hydrolase"/>
    <property type="match status" value="1"/>
</dbReference>
<dbReference type="InterPro" id="IPR036427">
    <property type="entry name" value="Bromodomain-like_sf"/>
</dbReference>
<dbReference type="GO" id="GO:0016787">
    <property type="term" value="F:hydrolase activity"/>
    <property type="evidence" value="ECO:0007669"/>
    <property type="project" value="InterPro"/>
</dbReference>
<feature type="compositionally biased region" description="Basic residues" evidence="3">
    <location>
        <begin position="618"/>
        <end position="627"/>
    </location>
</feature>
<dbReference type="CDD" id="cd00167">
    <property type="entry name" value="SANT"/>
    <property type="match status" value="1"/>
</dbReference>
<keyword evidence="1 2" id="KW-0103">Bromodomain</keyword>
<accession>A0A9Q1QC33</accession>
<dbReference type="EMBL" id="JAKOGI010000328">
    <property type="protein sequence ID" value="KAJ8436783.1"/>
    <property type="molecule type" value="Genomic_DNA"/>
</dbReference>
<protein>
    <recommendedName>
        <fullName evidence="4">Bromo domain-containing protein</fullName>
    </recommendedName>
</protein>
<dbReference type="Pfam" id="PF00439">
    <property type="entry name" value="Bromodomain"/>
    <property type="match status" value="1"/>
</dbReference>
<dbReference type="InterPro" id="IPR000383">
    <property type="entry name" value="Xaa-Pro-like_dom"/>
</dbReference>
<feature type="compositionally biased region" description="Polar residues" evidence="3">
    <location>
        <begin position="527"/>
        <end position="537"/>
    </location>
</feature>
<feature type="region of interest" description="Disordered" evidence="3">
    <location>
        <begin position="132"/>
        <end position="285"/>
    </location>
</feature>
<feature type="compositionally biased region" description="Basic and acidic residues" evidence="3">
    <location>
        <begin position="444"/>
        <end position="467"/>
    </location>
</feature>
<feature type="compositionally biased region" description="Basic and acidic residues" evidence="3">
    <location>
        <begin position="475"/>
        <end position="486"/>
    </location>
</feature>
<dbReference type="AlphaFoldDB" id="A0A9Q1QC33"/>
<feature type="compositionally biased region" description="Basic and acidic residues" evidence="3">
    <location>
        <begin position="163"/>
        <end position="176"/>
    </location>
</feature>
<dbReference type="SUPFAM" id="SSF46689">
    <property type="entry name" value="Homeodomain-like"/>
    <property type="match status" value="1"/>
</dbReference>
<name>A0A9Q1QC33_9CARY</name>
<evidence type="ECO:0000256" key="2">
    <source>
        <dbReference type="PROSITE-ProRule" id="PRU00035"/>
    </source>
</evidence>
<feature type="compositionally biased region" description="Low complexity" evidence="3">
    <location>
        <begin position="250"/>
        <end position="262"/>
    </location>
</feature>
<evidence type="ECO:0000313" key="6">
    <source>
        <dbReference type="Proteomes" id="UP001153076"/>
    </source>
</evidence>
<feature type="domain" description="Bromo" evidence="4">
    <location>
        <begin position="308"/>
        <end position="379"/>
    </location>
</feature>
<feature type="compositionally biased region" description="Basic and acidic residues" evidence="3">
    <location>
        <begin position="233"/>
        <end position="249"/>
    </location>
</feature>
<evidence type="ECO:0000313" key="5">
    <source>
        <dbReference type="EMBL" id="KAJ8436783.1"/>
    </source>
</evidence>
<dbReference type="InterPro" id="IPR001487">
    <property type="entry name" value="Bromodomain"/>
</dbReference>
<evidence type="ECO:0000256" key="1">
    <source>
        <dbReference type="ARBA" id="ARBA00023117"/>
    </source>
</evidence>
<feature type="compositionally biased region" description="Basic and acidic residues" evidence="3">
    <location>
        <begin position="508"/>
        <end position="526"/>
    </location>
</feature>
<feature type="compositionally biased region" description="Basic and acidic residues" evidence="3">
    <location>
        <begin position="575"/>
        <end position="586"/>
    </location>
</feature>
<feature type="compositionally biased region" description="Low complexity" evidence="3">
    <location>
        <begin position="492"/>
        <end position="503"/>
    </location>
</feature>